<keyword evidence="3" id="KW-1185">Reference proteome</keyword>
<sequence>MHFLEFVVHYKVGEHECQLEVRLGMLNDVYLEFTNQRTKLELLLEEKDAVKFADAEPKVKQEVVSHHEEANL</sequence>
<reference evidence="2" key="2">
    <citation type="submission" date="2020-05" db="UniProtKB">
        <authorList>
            <consortium name="EnsemblMetazoa"/>
        </authorList>
    </citation>
    <scope>IDENTIFICATION</scope>
    <source>
        <strain evidence="2">JHB</strain>
    </source>
</reference>
<reference evidence="1" key="1">
    <citation type="submission" date="2007-03" db="EMBL/GenBank/DDBJ databases">
        <title>Annotation of Culex pipiens quinquefasciatus.</title>
        <authorList>
            <consortium name="The Broad Institute Genome Sequencing Platform"/>
            <person name="Atkinson P.W."/>
            <person name="Hemingway J."/>
            <person name="Christensen B.M."/>
            <person name="Higgs S."/>
            <person name="Kodira C."/>
            <person name="Hannick L."/>
            <person name="Megy K."/>
            <person name="O'Leary S."/>
            <person name="Pearson M."/>
            <person name="Haas B.J."/>
            <person name="Mauceli E."/>
            <person name="Wortman J.R."/>
            <person name="Lee N.H."/>
            <person name="Guigo R."/>
            <person name="Stanke M."/>
            <person name="Alvarado L."/>
            <person name="Amedeo P."/>
            <person name="Antoine C.H."/>
            <person name="Arensburger P."/>
            <person name="Bidwell S.L."/>
            <person name="Crawford M."/>
            <person name="Camaro F."/>
            <person name="Devon K."/>
            <person name="Engels R."/>
            <person name="Hammond M."/>
            <person name="Howarth C."/>
            <person name="Koehrsen M."/>
            <person name="Lawson D."/>
            <person name="Montgomery P."/>
            <person name="Nene V."/>
            <person name="Nusbaum C."/>
            <person name="Puiu D."/>
            <person name="Romero-Severson J."/>
            <person name="Severson D.W."/>
            <person name="Shumway M."/>
            <person name="Sisk P."/>
            <person name="Stolte C."/>
            <person name="Zeng Q."/>
            <person name="Eisenstadt E."/>
            <person name="Fraser-Liggett C."/>
            <person name="Strausberg R."/>
            <person name="Galagan J."/>
            <person name="Birren B."/>
            <person name="Collins F.H."/>
        </authorList>
    </citation>
    <scope>NUCLEOTIDE SEQUENCE [LARGE SCALE GENOMIC DNA]</scope>
    <source>
        <strain evidence="1">JHB</strain>
    </source>
</reference>
<dbReference type="HOGENOM" id="CLU_2724710_0_0_1"/>
<dbReference type="AlphaFoldDB" id="B0W167"/>
<dbReference type="EnsemblMetazoa" id="CPIJ000828-RA">
    <property type="protein sequence ID" value="CPIJ000828-PA"/>
    <property type="gene ID" value="CPIJ000828"/>
</dbReference>
<dbReference type="VEuPathDB" id="VectorBase:CPIJ000828"/>
<protein>
    <submittedName>
        <fullName evidence="1 2">Uncharacterized protein</fullName>
    </submittedName>
</protein>
<evidence type="ECO:0000313" key="2">
    <source>
        <dbReference type="EnsemblMetazoa" id="CPIJ000828-PA"/>
    </source>
</evidence>
<organism>
    <name type="scientific">Culex quinquefasciatus</name>
    <name type="common">Southern house mosquito</name>
    <name type="synonym">Culex pungens</name>
    <dbReference type="NCBI Taxonomy" id="7176"/>
    <lineage>
        <taxon>Eukaryota</taxon>
        <taxon>Metazoa</taxon>
        <taxon>Ecdysozoa</taxon>
        <taxon>Arthropoda</taxon>
        <taxon>Hexapoda</taxon>
        <taxon>Insecta</taxon>
        <taxon>Pterygota</taxon>
        <taxon>Neoptera</taxon>
        <taxon>Endopterygota</taxon>
        <taxon>Diptera</taxon>
        <taxon>Nematocera</taxon>
        <taxon>Culicoidea</taxon>
        <taxon>Culicidae</taxon>
        <taxon>Culicinae</taxon>
        <taxon>Culicini</taxon>
        <taxon>Culex</taxon>
        <taxon>Culex</taxon>
    </lineage>
</organism>
<dbReference type="EMBL" id="DS231820">
    <property type="protein sequence ID" value="EDS44041.1"/>
    <property type="molecule type" value="Genomic_DNA"/>
</dbReference>
<dbReference type="Proteomes" id="UP000002320">
    <property type="component" value="Unassembled WGS sequence"/>
</dbReference>
<dbReference type="VEuPathDB" id="VectorBase:CQUJHB008385"/>
<evidence type="ECO:0000313" key="1">
    <source>
        <dbReference type="EMBL" id="EDS44041.1"/>
    </source>
</evidence>
<dbReference type="InParanoid" id="B0W167"/>
<gene>
    <name evidence="2" type="primary">6031730</name>
    <name evidence="1" type="ORF">CpipJ_CPIJ000828</name>
</gene>
<accession>B0W167</accession>
<name>B0W167_CULQU</name>
<evidence type="ECO:0000313" key="3">
    <source>
        <dbReference type="Proteomes" id="UP000002320"/>
    </source>
</evidence>
<proteinExistence type="predicted"/>
<dbReference type="OrthoDB" id="6622963at2759"/>
<dbReference type="KEGG" id="cqu:CpipJ_CPIJ000828"/>